<dbReference type="EMBL" id="JAGYWB010000005">
    <property type="protein sequence ID" value="KAI0522388.1"/>
    <property type="molecule type" value="Genomic_DNA"/>
</dbReference>
<proteinExistence type="predicted"/>
<comment type="caution">
    <text evidence="2">The sequence shown here is derived from an EMBL/GenBank/DDBJ whole genome shotgun (WGS) entry which is preliminary data.</text>
</comment>
<feature type="transmembrane region" description="Helical" evidence="1">
    <location>
        <begin position="178"/>
        <end position="201"/>
    </location>
</feature>
<dbReference type="AlphaFoldDB" id="A0A8T3BX99"/>
<dbReference type="SMR" id="A0A8T3BX99"/>
<protein>
    <submittedName>
        <fullName evidence="2">Uncharacterized protein</fullName>
    </submittedName>
</protein>
<feature type="transmembrane region" description="Helical" evidence="1">
    <location>
        <begin position="18"/>
        <end position="39"/>
    </location>
</feature>
<keyword evidence="1" id="KW-1133">Transmembrane helix</keyword>
<evidence type="ECO:0000256" key="1">
    <source>
        <dbReference type="SAM" id="Phobius"/>
    </source>
</evidence>
<keyword evidence="3" id="KW-1185">Reference proteome</keyword>
<reference evidence="2" key="1">
    <citation type="journal article" date="2022" name="Front. Genet.">
        <title>Chromosome-Scale Assembly of the Dendrobium nobile Genome Provides Insights Into the Molecular Mechanism of the Biosynthesis of the Medicinal Active Ingredient of Dendrobium.</title>
        <authorList>
            <person name="Xu Q."/>
            <person name="Niu S.-C."/>
            <person name="Li K.-L."/>
            <person name="Zheng P.-J."/>
            <person name="Zhang X.-J."/>
            <person name="Jia Y."/>
            <person name="Liu Y."/>
            <person name="Niu Y.-X."/>
            <person name="Yu L.-H."/>
            <person name="Chen D.-F."/>
            <person name="Zhang G.-Q."/>
        </authorList>
    </citation>
    <scope>NUCLEOTIDE SEQUENCE</scope>
    <source>
        <tissue evidence="2">Leaf</tissue>
    </source>
</reference>
<keyword evidence="1" id="KW-0472">Membrane</keyword>
<feature type="transmembrane region" description="Helical" evidence="1">
    <location>
        <begin position="59"/>
        <end position="77"/>
    </location>
</feature>
<name>A0A8T3BX99_DENNO</name>
<dbReference type="Proteomes" id="UP000829196">
    <property type="component" value="Unassembled WGS sequence"/>
</dbReference>
<feature type="transmembrane region" description="Helical" evidence="1">
    <location>
        <begin position="121"/>
        <end position="142"/>
    </location>
</feature>
<accession>A0A8T3BX99</accession>
<keyword evidence="1" id="KW-0812">Transmembrane</keyword>
<feature type="transmembrane region" description="Helical" evidence="1">
    <location>
        <begin position="98"/>
        <end position="115"/>
    </location>
</feature>
<gene>
    <name evidence="2" type="ORF">KFK09_004767</name>
</gene>
<evidence type="ECO:0000313" key="3">
    <source>
        <dbReference type="Proteomes" id="UP000829196"/>
    </source>
</evidence>
<evidence type="ECO:0000313" key="2">
    <source>
        <dbReference type="EMBL" id="KAI0522388.1"/>
    </source>
</evidence>
<organism evidence="2 3">
    <name type="scientific">Dendrobium nobile</name>
    <name type="common">Orchid</name>
    <dbReference type="NCBI Taxonomy" id="94219"/>
    <lineage>
        <taxon>Eukaryota</taxon>
        <taxon>Viridiplantae</taxon>
        <taxon>Streptophyta</taxon>
        <taxon>Embryophyta</taxon>
        <taxon>Tracheophyta</taxon>
        <taxon>Spermatophyta</taxon>
        <taxon>Magnoliopsida</taxon>
        <taxon>Liliopsida</taxon>
        <taxon>Asparagales</taxon>
        <taxon>Orchidaceae</taxon>
        <taxon>Epidendroideae</taxon>
        <taxon>Malaxideae</taxon>
        <taxon>Dendrobiinae</taxon>
        <taxon>Dendrobium</taxon>
    </lineage>
</organism>
<sequence length="239" mass="28501">MLGIDECLHNVVITPAKLFFHWVISMLTFVLCLVMIHIINHSTYIKRYIMRNTRSLSVMIATITLSVGWYFNFFWHLKIIIKFVGQGRRFSWLISLRLYPMWKLVTFFICLNRNIFLEAAIYLVIFFDFNISFWSIFCKLLNFSGFGSFNEYKVLLSSFLQLFSFPILIFSRKFVLNAINLIFLFWVLFSHSPVYLAYYFCNRRIRNYRLLGFFISFLIVALRSSSELVGPLKDFVTDF</sequence>
<feature type="transmembrane region" description="Helical" evidence="1">
    <location>
        <begin position="208"/>
        <end position="226"/>
    </location>
</feature>